<evidence type="ECO:0000313" key="2">
    <source>
        <dbReference type="EMBL" id="MDJ1173085.1"/>
    </source>
</evidence>
<dbReference type="EMBL" id="JAQOSO010000012">
    <property type="protein sequence ID" value="MDJ1173085.1"/>
    <property type="molecule type" value="Genomic_DNA"/>
</dbReference>
<feature type="domain" description="Putative restriction endonuclease" evidence="1">
    <location>
        <begin position="26"/>
        <end position="194"/>
    </location>
</feature>
<dbReference type="GO" id="GO:0004519">
    <property type="term" value="F:endonuclease activity"/>
    <property type="evidence" value="ECO:0007669"/>
    <property type="project" value="UniProtKB-KW"/>
</dbReference>
<dbReference type="InterPro" id="IPR011335">
    <property type="entry name" value="Restrct_endonuc-II-like"/>
</dbReference>
<gene>
    <name evidence="2" type="ORF">PMG25_03175</name>
</gene>
<dbReference type="CDD" id="cd06260">
    <property type="entry name" value="DUF820-like"/>
    <property type="match status" value="1"/>
</dbReference>
<protein>
    <submittedName>
        <fullName evidence="2">Uma2 family endonuclease</fullName>
    </submittedName>
</protein>
<name>A0ABT7B1P1_9CYAN</name>
<reference evidence="2 3" key="1">
    <citation type="submission" date="2023-01" db="EMBL/GenBank/DDBJ databases">
        <title>Novel diversity within Roseofilum (Cyanobacteria; Desertifilaceae) from marine benthic mats with descriptions of four novel species.</title>
        <authorList>
            <person name="Wang Y."/>
            <person name="Berthold D.E."/>
            <person name="Hu J."/>
            <person name="Lefler F.W."/>
            <person name="Laughinghouse H.D. IV."/>
        </authorList>
    </citation>
    <scope>NUCLEOTIDE SEQUENCE [LARGE SCALE GENOMIC DNA]</scope>
    <source>
        <strain evidence="2 3">BLCC-M114</strain>
    </source>
</reference>
<dbReference type="PANTHER" id="PTHR35400">
    <property type="entry name" value="SLR1083 PROTEIN"/>
    <property type="match status" value="1"/>
</dbReference>
<dbReference type="RefSeq" id="WP_283765462.1">
    <property type="nucleotide sequence ID" value="NZ_JAQOSO010000012.1"/>
</dbReference>
<dbReference type="Gene3D" id="3.90.1570.10">
    <property type="entry name" value="tt1808, chain A"/>
    <property type="match status" value="1"/>
</dbReference>
<dbReference type="Proteomes" id="UP001235849">
    <property type="component" value="Unassembled WGS sequence"/>
</dbReference>
<organism evidence="2 3">
    <name type="scientific">Roseofilum capinflatum BLCC-M114</name>
    <dbReference type="NCBI Taxonomy" id="3022440"/>
    <lineage>
        <taxon>Bacteria</taxon>
        <taxon>Bacillati</taxon>
        <taxon>Cyanobacteriota</taxon>
        <taxon>Cyanophyceae</taxon>
        <taxon>Desertifilales</taxon>
        <taxon>Desertifilaceae</taxon>
        <taxon>Roseofilum</taxon>
        <taxon>Roseofilum capinflatum</taxon>
    </lineage>
</organism>
<proteinExistence type="predicted"/>
<keyword evidence="2" id="KW-0540">Nuclease</keyword>
<comment type="caution">
    <text evidence="2">The sequence shown here is derived from an EMBL/GenBank/DDBJ whole genome shotgun (WGS) entry which is preliminary data.</text>
</comment>
<sequence>MVVNTMITRSQSIPRLENGDRLSRTEFERRYSNMPELKKAELIEGVVYMASPLRINQHGEPHFNLIAWLGVYASMTPGCQGGDNTTVVLDSNNEPQPDILLRVEREGQSIVNDAGYVVGAPELVVEIAASTVSLDMQDKLQVYCRHQVQEYLVWRVEDHAIDWFRLRAGQFEKLEADEEGIIRSEVYPGLWLDVRALLSGNLAQVLQVLQAGIATDEHEKFVQLLSQK</sequence>
<dbReference type="PANTHER" id="PTHR35400:SF3">
    <property type="entry name" value="SLL1072 PROTEIN"/>
    <property type="match status" value="1"/>
</dbReference>
<keyword evidence="3" id="KW-1185">Reference proteome</keyword>
<evidence type="ECO:0000259" key="1">
    <source>
        <dbReference type="Pfam" id="PF05685"/>
    </source>
</evidence>
<keyword evidence="2" id="KW-0378">Hydrolase</keyword>
<dbReference type="InterPro" id="IPR008538">
    <property type="entry name" value="Uma2"/>
</dbReference>
<keyword evidence="2" id="KW-0255">Endonuclease</keyword>
<dbReference type="SUPFAM" id="SSF52980">
    <property type="entry name" value="Restriction endonuclease-like"/>
    <property type="match status" value="1"/>
</dbReference>
<accession>A0ABT7B1P1</accession>
<dbReference type="InterPro" id="IPR012296">
    <property type="entry name" value="Nuclease_put_TT1808"/>
</dbReference>
<dbReference type="Pfam" id="PF05685">
    <property type="entry name" value="Uma2"/>
    <property type="match status" value="1"/>
</dbReference>
<evidence type="ECO:0000313" key="3">
    <source>
        <dbReference type="Proteomes" id="UP001235849"/>
    </source>
</evidence>